<dbReference type="InterPro" id="IPR058644">
    <property type="entry name" value="Mtb12-like_C"/>
</dbReference>
<feature type="compositionally biased region" description="Low complexity" evidence="3">
    <location>
        <begin position="114"/>
        <end position="146"/>
    </location>
</feature>
<proteinExistence type="inferred from homology"/>
<reference evidence="6 7" key="1">
    <citation type="submission" date="2012-08" db="EMBL/GenBank/DDBJ databases">
        <title>Whole genome shotgun sequence of Gordonia rhizosphera NBRC 16068.</title>
        <authorList>
            <person name="Takarada H."/>
            <person name="Isaki S."/>
            <person name="Hosoyama A."/>
            <person name="Tsuchikane K."/>
            <person name="Katsumata H."/>
            <person name="Baba S."/>
            <person name="Ohji S."/>
            <person name="Yamazaki S."/>
            <person name="Fujita N."/>
        </authorList>
    </citation>
    <scope>NUCLEOTIDE SEQUENCE [LARGE SCALE GENOMIC DNA]</scope>
    <source>
        <strain evidence="6 7">NBRC 16068</strain>
    </source>
</reference>
<comment type="similarity">
    <text evidence="2">Belongs to the MTB12 family.</text>
</comment>
<dbReference type="EMBL" id="BAHC01000097">
    <property type="protein sequence ID" value="GAB90330.1"/>
    <property type="molecule type" value="Genomic_DNA"/>
</dbReference>
<evidence type="ECO:0000256" key="1">
    <source>
        <dbReference type="ARBA" id="ARBA00022729"/>
    </source>
</evidence>
<feature type="compositionally biased region" description="Low complexity" evidence="3">
    <location>
        <begin position="161"/>
        <end position="196"/>
    </location>
</feature>
<dbReference type="Pfam" id="PF26580">
    <property type="entry name" value="Mtb12_C"/>
    <property type="match status" value="1"/>
</dbReference>
<keyword evidence="4" id="KW-0472">Membrane</keyword>
<feature type="domain" description="Low molecular weight antigen MTB12-like C-terminal" evidence="5">
    <location>
        <begin position="192"/>
        <end position="304"/>
    </location>
</feature>
<name>K6VTX7_9ACTN</name>
<feature type="region of interest" description="Disordered" evidence="3">
    <location>
        <begin position="1"/>
        <end position="56"/>
    </location>
</feature>
<feature type="region of interest" description="Disordered" evidence="3">
    <location>
        <begin position="114"/>
        <end position="196"/>
    </location>
</feature>
<evidence type="ECO:0000256" key="4">
    <source>
        <dbReference type="SAM" id="Phobius"/>
    </source>
</evidence>
<sequence length="306" mass="30619">MSPTTGSPGPPSPISAGYDDTETGPIDSPTSVGDDAAPEEDRIVAEPSSAPERGGVHWPTVMMAGGVAAIISSVIVTIGVVGLLLSDLGDRNAAASAQPTVVNLGSAQAAAPPMAEPAGAAAQSTTAAKPSAAPPATAAPTDGSSADLPAGGGATGGGMLPGAPAAQGVPEAPGTTQQQTTVQQQSATQQRPTPTAAQLQNDLDTLAGGASTAQKAQRLEGGAKAVRQAQPIMTVLARFKPLGFTYRVTGPVTVTGNTLKATLELRSPGWNPAQMPLYWVWQGGQWKLSNRSICDIGAYAQIPCSL</sequence>
<dbReference type="STRING" id="1108045.GORHZ_097_00060"/>
<evidence type="ECO:0000256" key="2">
    <source>
        <dbReference type="ARBA" id="ARBA00093774"/>
    </source>
</evidence>
<dbReference type="eggNOG" id="ENOG5033Y13">
    <property type="taxonomic scope" value="Bacteria"/>
</dbReference>
<keyword evidence="7" id="KW-1185">Reference proteome</keyword>
<gene>
    <name evidence="6" type="ORF">GORHZ_097_00060</name>
</gene>
<accession>K6VTX7</accession>
<evidence type="ECO:0000313" key="7">
    <source>
        <dbReference type="Proteomes" id="UP000008363"/>
    </source>
</evidence>
<protein>
    <recommendedName>
        <fullName evidence="5">Low molecular weight antigen MTB12-like C-terminal domain-containing protein</fullName>
    </recommendedName>
</protein>
<dbReference type="RefSeq" id="WP_006333032.1">
    <property type="nucleotide sequence ID" value="NZ_BAHC01000097.1"/>
</dbReference>
<feature type="compositionally biased region" description="Gly residues" evidence="3">
    <location>
        <begin position="150"/>
        <end position="160"/>
    </location>
</feature>
<comment type="caution">
    <text evidence="6">The sequence shown here is derived from an EMBL/GenBank/DDBJ whole genome shotgun (WGS) entry which is preliminary data.</text>
</comment>
<dbReference type="AlphaFoldDB" id="K6VTX7"/>
<feature type="transmembrane region" description="Helical" evidence="4">
    <location>
        <begin position="61"/>
        <end position="85"/>
    </location>
</feature>
<evidence type="ECO:0000313" key="6">
    <source>
        <dbReference type="EMBL" id="GAB90330.1"/>
    </source>
</evidence>
<evidence type="ECO:0000259" key="5">
    <source>
        <dbReference type="Pfam" id="PF26580"/>
    </source>
</evidence>
<organism evidence="6 7">
    <name type="scientific">Gordonia rhizosphera NBRC 16068</name>
    <dbReference type="NCBI Taxonomy" id="1108045"/>
    <lineage>
        <taxon>Bacteria</taxon>
        <taxon>Bacillati</taxon>
        <taxon>Actinomycetota</taxon>
        <taxon>Actinomycetes</taxon>
        <taxon>Mycobacteriales</taxon>
        <taxon>Gordoniaceae</taxon>
        <taxon>Gordonia</taxon>
    </lineage>
</organism>
<keyword evidence="4" id="KW-1133">Transmembrane helix</keyword>
<evidence type="ECO:0000256" key="3">
    <source>
        <dbReference type="SAM" id="MobiDB-lite"/>
    </source>
</evidence>
<keyword evidence="4" id="KW-0812">Transmembrane</keyword>
<keyword evidence="1" id="KW-0732">Signal</keyword>
<dbReference type="Proteomes" id="UP000008363">
    <property type="component" value="Unassembled WGS sequence"/>
</dbReference>